<dbReference type="OrthoDB" id="409725at2759"/>
<proteinExistence type="predicted"/>
<feature type="transmembrane region" description="Helical" evidence="5">
    <location>
        <begin position="309"/>
        <end position="329"/>
    </location>
</feature>
<feature type="transmembrane region" description="Helical" evidence="5">
    <location>
        <begin position="12"/>
        <end position="32"/>
    </location>
</feature>
<dbReference type="AlphaFoldDB" id="A0A409WI89"/>
<dbReference type="InParanoid" id="A0A409WI89"/>
<dbReference type="InterPro" id="IPR052706">
    <property type="entry name" value="Membrane-Transporter-like"/>
</dbReference>
<evidence type="ECO:0000256" key="2">
    <source>
        <dbReference type="ARBA" id="ARBA00022692"/>
    </source>
</evidence>
<evidence type="ECO:0000256" key="1">
    <source>
        <dbReference type="ARBA" id="ARBA00004141"/>
    </source>
</evidence>
<feature type="transmembrane region" description="Helical" evidence="5">
    <location>
        <begin position="216"/>
        <end position="238"/>
    </location>
</feature>
<feature type="transmembrane region" description="Helical" evidence="5">
    <location>
        <begin position="183"/>
        <end position="204"/>
    </location>
</feature>
<dbReference type="Pfam" id="PF00916">
    <property type="entry name" value="Sulfate_transp"/>
    <property type="match status" value="1"/>
</dbReference>
<comment type="subcellular location">
    <subcellularLocation>
        <location evidence="1">Membrane</location>
        <topology evidence="1">Multi-pass membrane protein</topology>
    </subcellularLocation>
</comment>
<dbReference type="SUPFAM" id="SSF52091">
    <property type="entry name" value="SpoIIaa-like"/>
    <property type="match status" value="1"/>
</dbReference>
<dbReference type="Gene3D" id="3.30.750.24">
    <property type="entry name" value="STAS domain"/>
    <property type="match status" value="1"/>
</dbReference>
<feature type="transmembrane region" description="Helical" evidence="5">
    <location>
        <begin position="250"/>
        <end position="272"/>
    </location>
</feature>
<evidence type="ECO:0000256" key="4">
    <source>
        <dbReference type="ARBA" id="ARBA00023136"/>
    </source>
</evidence>
<dbReference type="STRING" id="231916.A0A409WI89"/>
<feature type="transmembrane region" description="Helical" evidence="5">
    <location>
        <begin position="108"/>
        <end position="127"/>
    </location>
</feature>
<sequence>MHFVSRATLARIPGRLIRGAPAILLGVILNTLDAGSLFPGALGSMLIEILPFLRGIASSIQKRLGDDNPNVLPTVMVAYTMTSFLIGIIFIALAVFRCGRLVNHALYVPVYIAVITGVFWAVVAGSGNANAEGMERLSATGWLFTVQDSVRHQKGLGRSFDYWNLFDFKRVEWRAMTAAIQDIVLLVVIGVLNLPIYIPAMALSLDVPSYNMNHELFGHGLANIFAGVTGTIPNLVVLSNTRFFTLAGGGRFEGVVVILVSIILFFISSVLLPYVPTILASTLVLFLGIELMAEALWRTLETLLWSEYAVVLGTLLSCTFIGFLPGFGVGIAIEIFIHFAWGVVDTVSCLFMRMRISCADAIRIKPVRSSLTSNVRTGNRQIASDIASGLSELESFQGGTSLSSANDLNEKKAQAGGSYSIIVVELTGYVFFANIPSLERKLKLPADSKTPHYVVIDFSKVHRVETSVVEFLERKFREYSSSSSPAIMVLAGVRMGSGMSGDLQRGGLECRWMDGLIGNLEGENGIMTFSDVRAATTWIKHSEGDADLSDKGIIDELRRMAFGDDTSKFGPGVQTLLSTQVIQDLGLIIQRPSVGDAIVSEDKPLSSIFFIVQGTLAVGGGTSANPAGGFDISRTSVKKSFTEVPKRLTVLGRRNFRRSAMVDEESQSRAVVLPERRQLNPGDFIGIAEYATGTTSTPLLRVVSGPCCLLEIPTSNSRGVEWAMKIYAVTHEKGREKD</sequence>
<dbReference type="PANTHER" id="PTHR43310:SF4">
    <property type="entry name" value="AFR304WP"/>
    <property type="match status" value="1"/>
</dbReference>
<name>A0A409WI89_9AGAR</name>
<protein>
    <recommendedName>
        <fullName evidence="6">STAS domain-containing protein</fullName>
    </recommendedName>
</protein>
<dbReference type="Proteomes" id="UP000284706">
    <property type="component" value="Unassembled WGS sequence"/>
</dbReference>
<evidence type="ECO:0000313" key="8">
    <source>
        <dbReference type="Proteomes" id="UP000284706"/>
    </source>
</evidence>
<evidence type="ECO:0000256" key="5">
    <source>
        <dbReference type="SAM" id="Phobius"/>
    </source>
</evidence>
<comment type="caution">
    <text evidence="7">The sequence shown here is derived from an EMBL/GenBank/DDBJ whole genome shotgun (WGS) entry which is preliminary data.</text>
</comment>
<feature type="domain" description="STAS" evidence="6">
    <location>
        <begin position="420"/>
        <end position="539"/>
    </location>
</feature>
<keyword evidence="2 5" id="KW-0812">Transmembrane</keyword>
<feature type="transmembrane region" description="Helical" evidence="5">
    <location>
        <begin position="77"/>
        <end position="96"/>
    </location>
</feature>
<accession>A0A409WI89</accession>
<dbReference type="EMBL" id="NHYE01005058">
    <property type="protein sequence ID" value="PPQ78236.1"/>
    <property type="molecule type" value="Genomic_DNA"/>
</dbReference>
<keyword evidence="3 5" id="KW-1133">Transmembrane helix</keyword>
<dbReference type="GO" id="GO:0016020">
    <property type="term" value="C:membrane"/>
    <property type="evidence" value="ECO:0007669"/>
    <property type="project" value="UniProtKB-SubCell"/>
</dbReference>
<reference evidence="7 8" key="1">
    <citation type="journal article" date="2018" name="Evol. Lett.">
        <title>Horizontal gene cluster transfer increased hallucinogenic mushroom diversity.</title>
        <authorList>
            <person name="Reynolds H.T."/>
            <person name="Vijayakumar V."/>
            <person name="Gluck-Thaler E."/>
            <person name="Korotkin H.B."/>
            <person name="Matheny P.B."/>
            <person name="Slot J.C."/>
        </authorList>
    </citation>
    <scope>NUCLEOTIDE SEQUENCE [LARGE SCALE GENOMIC DNA]</scope>
    <source>
        <strain evidence="7 8">SRW20</strain>
    </source>
</reference>
<gene>
    <name evidence="7" type="ORF">CVT26_007579</name>
</gene>
<evidence type="ECO:0000256" key="3">
    <source>
        <dbReference type="ARBA" id="ARBA00022989"/>
    </source>
</evidence>
<evidence type="ECO:0000259" key="6">
    <source>
        <dbReference type="PROSITE" id="PS50801"/>
    </source>
</evidence>
<dbReference type="InterPro" id="IPR011547">
    <property type="entry name" value="SLC26A/SulP_dom"/>
</dbReference>
<keyword evidence="4 5" id="KW-0472">Membrane</keyword>
<evidence type="ECO:0000313" key="7">
    <source>
        <dbReference type="EMBL" id="PPQ78236.1"/>
    </source>
</evidence>
<dbReference type="PROSITE" id="PS50801">
    <property type="entry name" value="STAS"/>
    <property type="match status" value="1"/>
</dbReference>
<dbReference type="PANTHER" id="PTHR43310">
    <property type="entry name" value="SULFATE TRANSPORTER YBAR-RELATED"/>
    <property type="match status" value="1"/>
</dbReference>
<organism evidence="7 8">
    <name type="scientific">Gymnopilus dilepis</name>
    <dbReference type="NCBI Taxonomy" id="231916"/>
    <lineage>
        <taxon>Eukaryota</taxon>
        <taxon>Fungi</taxon>
        <taxon>Dikarya</taxon>
        <taxon>Basidiomycota</taxon>
        <taxon>Agaricomycotina</taxon>
        <taxon>Agaricomycetes</taxon>
        <taxon>Agaricomycetidae</taxon>
        <taxon>Agaricales</taxon>
        <taxon>Agaricineae</taxon>
        <taxon>Hymenogastraceae</taxon>
        <taxon>Gymnopilus</taxon>
    </lineage>
</organism>
<dbReference type="InterPro" id="IPR036513">
    <property type="entry name" value="STAS_dom_sf"/>
</dbReference>
<keyword evidence="8" id="KW-1185">Reference proteome</keyword>
<dbReference type="Pfam" id="PF01740">
    <property type="entry name" value="STAS"/>
    <property type="match status" value="1"/>
</dbReference>
<dbReference type="InterPro" id="IPR002645">
    <property type="entry name" value="STAS_dom"/>
</dbReference>